<evidence type="ECO:0008006" key="5">
    <source>
        <dbReference type="Google" id="ProtNLM"/>
    </source>
</evidence>
<feature type="transmembrane region" description="Helical" evidence="2">
    <location>
        <begin position="692"/>
        <end position="712"/>
    </location>
</feature>
<feature type="transmembrane region" description="Helical" evidence="2">
    <location>
        <begin position="654"/>
        <end position="672"/>
    </location>
</feature>
<keyword evidence="2" id="KW-1133">Transmembrane helix</keyword>
<dbReference type="Proteomes" id="UP001501591">
    <property type="component" value="Unassembled WGS sequence"/>
</dbReference>
<feature type="transmembrane region" description="Helical" evidence="2">
    <location>
        <begin position="430"/>
        <end position="451"/>
    </location>
</feature>
<organism evidence="3 4">
    <name type="scientific">Microbacterium soli</name>
    <dbReference type="NCBI Taxonomy" id="446075"/>
    <lineage>
        <taxon>Bacteria</taxon>
        <taxon>Bacillati</taxon>
        <taxon>Actinomycetota</taxon>
        <taxon>Actinomycetes</taxon>
        <taxon>Micrococcales</taxon>
        <taxon>Microbacteriaceae</taxon>
        <taxon>Microbacterium</taxon>
    </lineage>
</organism>
<feature type="transmembrane region" description="Helical" evidence="2">
    <location>
        <begin position="514"/>
        <end position="541"/>
    </location>
</feature>
<feature type="transmembrane region" description="Helical" evidence="2">
    <location>
        <begin position="403"/>
        <end position="424"/>
    </location>
</feature>
<name>A0ABP7MPA4_9MICO</name>
<feature type="compositionally biased region" description="Acidic residues" evidence="1">
    <location>
        <begin position="969"/>
        <end position="979"/>
    </location>
</feature>
<feature type="transmembrane region" description="Helical" evidence="2">
    <location>
        <begin position="553"/>
        <end position="569"/>
    </location>
</feature>
<keyword evidence="4" id="KW-1185">Reference proteome</keyword>
<evidence type="ECO:0000313" key="3">
    <source>
        <dbReference type="EMBL" id="GAA3927107.1"/>
    </source>
</evidence>
<feature type="transmembrane region" description="Helical" evidence="2">
    <location>
        <begin position="353"/>
        <end position="382"/>
    </location>
</feature>
<sequence length="979" mass="100724">MAMPARVHAIIVTRSGESAAVQLGRTLDALSAQAAPPAAVTVVVLGDAAQARALTGIGRIVEGVIEARTGTTFSEAVALAQPRVGQGSAVWLLVAGALPAYDALRLLAGELERSPSAAIVAPKLVRHDDDQEIVSMGVSMTRFGRAVELAADELDQGQHDDLEDALGADVRGMLIRGEAPAVLRPDTALAGADEGLDLGIRARLGGSRLVLVPKARVGVLRHGPGARPPSVFARAWAVRRSQLHRRLAYAPAAAVPLHWLSLLPLALWRSITHLVAKRPGEVVPEWGAALRTMLNPGALARSRGAIRSFRRASWADIAPLRVTRAQLKQRLDDGHGTEHGAVSELNFFGGGGAWAVLAALVVSLTVFVPLLAWPAMGGGALLPLRSTVGRLWQDAAWGLRDGGLGIIGPADPFAGVIAVLGSLWPASPSFALILLWLTALPLAVLGGWFAATRITDRAGLRILGGILWALAPTFLIALADGRPAAVLLHLLLPWVLHSAAVAHRSWGAAGAASLLVAAALACAPSLAPAFLLLWLVALVLVLSTGRLRGAGRLLWTLVPTAAVFAPLVIRRLREGRPWALLADPGLIATPVESPAESPMIARAHIAMGFPAPGYAGWDWFAGGALAAWAPLLLAPVALLALLSALSPRWRAGGLLLATVLAGIATALFSVGVEVSFVDGVGVHVWPGSGLSLAWLGAVGAALVALETIVLIAPLRTASALIVGVAVAACALPGLLALPTGHAQLRSSATSTLPALVAAHADGDEDHGTLLLTPLNDGSLSAEVVWGGSETLGAQSTLLTAATGPQGDGVARTAVDLLSGRDFDAAAALRGEGIGFVLLAQTPHEQDRARALRDAAATSMDQRAGLVGAGQTSRGALWRVDGDISPRAGLTATQSTLALLIGGTQLIVLAAAVLLAIPTRASRRTARGLSRIVGRMPDEAVILPGHRAVDHPDDGVVGPPEHASGAEGGSPDDVEAEAVR</sequence>
<feature type="region of interest" description="Disordered" evidence="1">
    <location>
        <begin position="945"/>
        <end position="979"/>
    </location>
</feature>
<protein>
    <recommendedName>
        <fullName evidence="5">Glycosyl transferase</fullName>
    </recommendedName>
</protein>
<evidence type="ECO:0000313" key="4">
    <source>
        <dbReference type="Proteomes" id="UP001501591"/>
    </source>
</evidence>
<feature type="transmembrane region" description="Helical" evidence="2">
    <location>
        <begin position="719"/>
        <end position="737"/>
    </location>
</feature>
<dbReference type="EMBL" id="BAABCP010000001">
    <property type="protein sequence ID" value="GAA3927107.1"/>
    <property type="molecule type" value="Genomic_DNA"/>
</dbReference>
<gene>
    <name evidence="3" type="ORF">GCM10022383_02720</name>
</gene>
<proteinExistence type="predicted"/>
<dbReference type="SUPFAM" id="SSF53448">
    <property type="entry name" value="Nucleotide-diphospho-sugar transferases"/>
    <property type="match status" value="1"/>
</dbReference>
<dbReference type="Pfam" id="PF13641">
    <property type="entry name" value="Glyco_tranf_2_3"/>
    <property type="match status" value="1"/>
</dbReference>
<keyword evidence="2" id="KW-0812">Transmembrane</keyword>
<evidence type="ECO:0000256" key="2">
    <source>
        <dbReference type="SAM" id="Phobius"/>
    </source>
</evidence>
<accession>A0ABP7MPA4</accession>
<feature type="transmembrane region" description="Helical" evidence="2">
    <location>
        <begin position="619"/>
        <end position="642"/>
    </location>
</feature>
<dbReference type="InterPro" id="IPR029044">
    <property type="entry name" value="Nucleotide-diphossugar_trans"/>
</dbReference>
<comment type="caution">
    <text evidence="3">The sequence shown here is derived from an EMBL/GenBank/DDBJ whole genome shotgun (WGS) entry which is preliminary data.</text>
</comment>
<keyword evidence="2" id="KW-0472">Membrane</keyword>
<reference evidence="4" key="1">
    <citation type="journal article" date="2019" name="Int. J. Syst. Evol. Microbiol.">
        <title>The Global Catalogue of Microorganisms (GCM) 10K type strain sequencing project: providing services to taxonomists for standard genome sequencing and annotation.</title>
        <authorList>
            <consortium name="The Broad Institute Genomics Platform"/>
            <consortium name="The Broad Institute Genome Sequencing Center for Infectious Disease"/>
            <person name="Wu L."/>
            <person name="Ma J."/>
        </authorList>
    </citation>
    <scope>NUCLEOTIDE SEQUENCE [LARGE SCALE GENOMIC DNA]</scope>
    <source>
        <strain evidence="4">JCM 17024</strain>
    </source>
</reference>
<evidence type="ECO:0000256" key="1">
    <source>
        <dbReference type="SAM" id="MobiDB-lite"/>
    </source>
</evidence>
<feature type="transmembrane region" description="Helical" evidence="2">
    <location>
        <begin position="458"/>
        <end position="479"/>
    </location>
</feature>
<feature type="transmembrane region" description="Helical" evidence="2">
    <location>
        <begin position="896"/>
        <end position="916"/>
    </location>
</feature>